<gene>
    <name evidence="2" type="ORF">WMSIL1_LOCUS5410</name>
</gene>
<evidence type="ECO:0000313" key="2">
    <source>
        <dbReference type="EMBL" id="VUZ45399.1"/>
    </source>
</evidence>
<dbReference type="EMBL" id="CABIJS010000175">
    <property type="protein sequence ID" value="VUZ45399.1"/>
    <property type="molecule type" value="Genomic_DNA"/>
</dbReference>
<protein>
    <submittedName>
        <fullName evidence="2">Uncharacterized protein</fullName>
    </submittedName>
</protein>
<accession>A0A564YEL9</accession>
<name>A0A564YEL9_HYMDI</name>
<evidence type="ECO:0000256" key="1">
    <source>
        <dbReference type="SAM" id="MobiDB-lite"/>
    </source>
</evidence>
<keyword evidence="3" id="KW-1185">Reference proteome</keyword>
<evidence type="ECO:0000313" key="3">
    <source>
        <dbReference type="Proteomes" id="UP000321570"/>
    </source>
</evidence>
<feature type="compositionally biased region" description="Basic and acidic residues" evidence="1">
    <location>
        <begin position="1"/>
        <end position="37"/>
    </location>
</feature>
<proteinExistence type="predicted"/>
<dbReference type="Proteomes" id="UP000321570">
    <property type="component" value="Unassembled WGS sequence"/>
</dbReference>
<sequence length="90" mass="10047">MERTNEGQRGRANHRDASQNRGGEKPGYEDRLEHRVPACDQPSSARGLQRYSPTSLRLSCTVQSNFSHPNSVVLYSSLITSRPNWSCLSG</sequence>
<reference evidence="2 3" key="1">
    <citation type="submission" date="2019-07" db="EMBL/GenBank/DDBJ databases">
        <authorList>
            <person name="Jastrzebski P J."/>
            <person name="Paukszto L."/>
            <person name="Jastrzebski P J."/>
        </authorList>
    </citation>
    <scope>NUCLEOTIDE SEQUENCE [LARGE SCALE GENOMIC DNA]</scope>
    <source>
        <strain evidence="2 3">WMS-il1</strain>
    </source>
</reference>
<organism evidence="2 3">
    <name type="scientific">Hymenolepis diminuta</name>
    <name type="common">Rat tapeworm</name>
    <dbReference type="NCBI Taxonomy" id="6216"/>
    <lineage>
        <taxon>Eukaryota</taxon>
        <taxon>Metazoa</taxon>
        <taxon>Spiralia</taxon>
        <taxon>Lophotrochozoa</taxon>
        <taxon>Platyhelminthes</taxon>
        <taxon>Cestoda</taxon>
        <taxon>Eucestoda</taxon>
        <taxon>Cyclophyllidea</taxon>
        <taxon>Hymenolepididae</taxon>
        <taxon>Hymenolepis</taxon>
    </lineage>
</organism>
<dbReference type="AlphaFoldDB" id="A0A564YEL9"/>
<feature type="compositionally biased region" description="Polar residues" evidence="1">
    <location>
        <begin position="41"/>
        <end position="52"/>
    </location>
</feature>
<feature type="region of interest" description="Disordered" evidence="1">
    <location>
        <begin position="1"/>
        <end position="52"/>
    </location>
</feature>